<dbReference type="EMBL" id="LFWA01000006">
    <property type="protein sequence ID" value="KTW31102.1"/>
    <property type="molecule type" value="Genomic_DNA"/>
</dbReference>
<proteinExistence type="predicted"/>
<dbReference type="AlphaFoldDB" id="A0A0W4ZRY0"/>
<evidence type="ECO:0000256" key="1">
    <source>
        <dbReference type="SAM" id="Phobius"/>
    </source>
</evidence>
<evidence type="ECO:0000313" key="2">
    <source>
        <dbReference type="EMBL" id="KTW31102.1"/>
    </source>
</evidence>
<dbReference type="RefSeq" id="XP_018230092.1">
    <property type="nucleotide sequence ID" value="XM_018373917.1"/>
</dbReference>
<keyword evidence="1" id="KW-0472">Membrane</keyword>
<sequence length="289" mass="33712">MFDKYSIQLTNKANELGDFCAGIINSGNNTEARKEFNEKLLKQVQKKYIGLKSKFIKTKEMLIKKQKEYKNIKKKIEKTINTVNYILSTKTPNNVSINKVILIASTTRKTQYKFVLVARTFKLVTKTFVLYIKLKNIPTFNKGCEFKKRCESKVLYKEMEKICTKLEPLKVKLEVVTVVRNTAFTAIKTQEIEKKTTIKEQKSVSMYIMNIWVMHISINTSIFTLTFIVMSTIIFISTKQYKPIKCTTEEKAREDKVLQKKKLDKLANEILKKTITLEKNVLVKLYVKK</sequence>
<name>A0A0W4ZRY0_PNEJ7</name>
<gene>
    <name evidence="2" type="ORF">T551_01654</name>
</gene>
<dbReference type="VEuPathDB" id="FungiDB:T551_01654"/>
<accession>A0A0W4ZRY0</accession>
<protein>
    <submittedName>
        <fullName evidence="2">Uncharacterized protein</fullName>
    </submittedName>
</protein>
<organism evidence="2 3">
    <name type="scientific">Pneumocystis jirovecii (strain RU7)</name>
    <name type="common">Human pneumocystis pneumonia agent</name>
    <dbReference type="NCBI Taxonomy" id="1408657"/>
    <lineage>
        <taxon>Eukaryota</taxon>
        <taxon>Fungi</taxon>
        <taxon>Dikarya</taxon>
        <taxon>Ascomycota</taxon>
        <taxon>Taphrinomycotina</taxon>
        <taxon>Pneumocystomycetes</taxon>
        <taxon>Pneumocystaceae</taxon>
        <taxon>Pneumocystis</taxon>
    </lineage>
</organism>
<keyword evidence="3" id="KW-1185">Reference proteome</keyword>
<keyword evidence="1" id="KW-0812">Transmembrane</keyword>
<evidence type="ECO:0000313" key="3">
    <source>
        <dbReference type="Proteomes" id="UP000053447"/>
    </source>
</evidence>
<dbReference type="GeneID" id="28940172"/>
<dbReference type="Proteomes" id="UP000053447">
    <property type="component" value="Unassembled WGS sequence"/>
</dbReference>
<feature type="transmembrane region" description="Helical" evidence="1">
    <location>
        <begin position="212"/>
        <end position="236"/>
    </location>
</feature>
<keyword evidence="1" id="KW-1133">Transmembrane helix</keyword>
<comment type="caution">
    <text evidence="2">The sequence shown here is derived from an EMBL/GenBank/DDBJ whole genome shotgun (WGS) entry which is preliminary data.</text>
</comment>
<reference evidence="3" key="1">
    <citation type="journal article" date="2016" name="Nat. Commun.">
        <title>Genome analysis of three Pneumocystis species reveals adaptation mechanisms to life exclusively in mammalian hosts.</title>
        <authorList>
            <person name="Ma L."/>
            <person name="Chen Z."/>
            <person name="Huang D.W."/>
            <person name="Kutty G."/>
            <person name="Ishihara M."/>
            <person name="Wang H."/>
            <person name="Abouelleil A."/>
            <person name="Bishop L."/>
            <person name="Davey E."/>
            <person name="Deng R."/>
            <person name="Deng X."/>
            <person name="Fan L."/>
            <person name="Fantoni G."/>
            <person name="Fitzgerald M."/>
            <person name="Gogineni E."/>
            <person name="Goldberg J.M."/>
            <person name="Handley G."/>
            <person name="Hu X."/>
            <person name="Huber C."/>
            <person name="Jiao X."/>
            <person name="Jones K."/>
            <person name="Levin J.Z."/>
            <person name="Liu Y."/>
            <person name="Macdonald P."/>
            <person name="Melnikov A."/>
            <person name="Raley C."/>
            <person name="Sassi M."/>
            <person name="Sherman B.T."/>
            <person name="Song X."/>
            <person name="Sykes S."/>
            <person name="Tran B."/>
            <person name="Walsh L."/>
            <person name="Xia Y."/>
            <person name="Yang J."/>
            <person name="Young S."/>
            <person name="Zeng Q."/>
            <person name="Zheng X."/>
            <person name="Stephens R."/>
            <person name="Nusbaum C."/>
            <person name="Birren B.W."/>
            <person name="Azadi P."/>
            <person name="Lempicki R.A."/>
            <person name="Cuomo C.A."/>
            <person name="Kovacs J.A."/>
        </authorList>
    </citation>
    <scope>NUCLEOTIDE SEQUENCE [LARGE SCALE GENOMIC DNA]</scope>
    <source>
        <strain evidence="3">RU7</strain>
    </source>
</reference>